<dbReference type="Proteomes" id="UP001634394">
    <property type="component" value="Unassembled WGS sequence"/>
</dbReference>
<gene>
    <name evidence="1" type="ORF">ACJMK2_011611</name>
</gene>
<evidence type="ECO:0000313" key="1">
    <source>
        <dbReference type="EMBL" id="KAL3856905.1"/>
    </source>
</evidence>
<protein>
    <submittedName>
        <fullName evidence="1">Uncharacterized protein</fullName>
    </submittedName>
</protein>
<reference evidence="1 2" key="1">
    <citation type="submission" date="2024-11" db="EMBL/GenBank/DDBJ databases">
        <title>Chromosome-level genome assembly of the freshwater bivalve Anodonta woodiana.</title>
        <authorList>
            <person name="Chen X."/>
        </authorList>
    </citation>
    <scope>NUCLEOTIDE SEQUENCE [LARGE SCALE GENOMIC DNA]</scope>
    <source>
        <strain evidence="1">MN2024</strain>
        <tissue evidence="1">Gills</tissue>
    </source>
</reference>
<comment type="caution">
    <text evidence="1">The sequence shown here is derived from an EMBL/GenBank/DDBJ whole genome shotgun (WGS) entry which is preliminary data.</text>
</comment>
<sequence length="111" mass="12925">MIDLRRVLYGAGKYRLFGKYFSFLLDNQAWHSKSVTEKENNFKKYPATPIATVQSRYVHSSDGTHKCKRPKQTVGRKPGQWIRPSAERTTVIYEAPIFKTFLFNVQIINVL</sequence>
<keyword evidence="2" id="KW-1185">Reference proteome</keyword>
<accession>A0ABD3V615</accession>
<name>A0ABD3V615_SINWO</name>
<proteinExistence type="predicted"/>
<evidence type="ECO:0000313" key="2">
    <source>
        <dbReference type="Proteomes" id="UP001634394"/>
    </source>
</evidence>
<dbReference type="EMBL" id="JBJQND010000013">
    <property type="protein sequence ID" value="KAL3856905.1"/>
    <property type="molecule type" value="Genomic_DNA"/>
</dbReference>
<dbReference type="AlphaFoldDB" id="A0ABD3V615"/>
<organism evidence="1 2">
    <name type="scientific">Sinanodonta woodiana</name>
    <name type="common">Chinese pond mussel</name>
    <name type="synonym">Anodonta woodiana</name>
    <dbReference type="NCBI Taxonomy" id="1069815"/>
    <lineage>
        <taxon>Eukaryota</taxon>
        <taxon>Metazoa</taxon>
        <taxon>Spiralia</taxon>
        <taxon>Lophotrochozoa</taxon>
        <taxon>Mollusca</taxon>
        <taxon>Bivalvia</taxon>
        <taxon>Autobranchia</taxon>
        <taxon>Heteroconchia</taxon>
        <taxon>Palaeoheterodonta</taxon>
        <taxon>Unionida</taxon>
        <taxon>Unionoidea</taxon>
        <taxon>Unionidae</taxon>
        <taxon>Unioninae</taxon>
        <taxon>Sinanodonta</taxon>
    </lineage>
</organism>